<evidence type="ECO:0000313" key="4">
    <source>
        <dbReference type="EMBL" id="UPQ78728.1"/>
    </source>
</evidence>
<dbReference type="EMBL" id="CP096205">
    <property type="protein sequence ID" value="UPQ78728.1"/>
    <property type="molecule type" value="Genomic_DNA"/>
</dbReference>
<dbReference type="Gene3D" id="3.40.50.1820">
    <property type="entry name" value="alpha/beta hydrolase"/>
    <property type="match status" value="1"/>
</dbReference>
<gene>
    <name evidence="4" type="ORF">M0M57_14035</name>
</gene>
<dbReference type="PRINTS" id="PR00793">
    <property type="entry name" value="PROAMNOPTASE"/>
</dbReference>
<dbReference type="PANTHER" id="PTHR43798:SF33">
    <property type="entry name" value="HYDROLASE, PUTATIVE (AFU_ORTHOLOGUE AFUA_2G14860)-RELATED"/>
    <property type="match status" value="1"/>
</dbReference>
<dbReference type="InterPro" id="IPR000073">
    <property type="entry name" value="AB_hydrolase_1"/>
</dbReference>
<name>A0ABY4KG83_9FLAO</name>
<dbReference type="PANTHER" id="PTHR43798">
    <property type="entry name" value="MONOACYLGLYCEROL LIPASE"/>
    <property type="match status" value="1"/>
</dbReference>
<dbReference type="RefSeq" id="WP_248433676.1">
    <property type="nucleotide sequence ID" value="NZ_CP096205.1"/>
</dbReference>
<reference evidence="4" key="1">
    <citation type="submission" date="2022-04" db="EMBL/GenBank/DDBJ databases">
        <title>Consumption of N2O by Flavobacterium azooxidireducens sp. nov. isolated from Decomposing Leaf Litter of Phragmites australis (Cav.).</title>
        <authorList>
            <person name="Behrendt U."/>
            <person name="Spanner T."/>
            <person name="Augustin J."/>
            <person name="Horn M.A."/>
            <person name="Kolb S."/>
            <person name="Ulrich A."/>
        </authorList>
    </citation>
    <scope>NUCLEOTIDE SEQUENCE</scope>
    <source>
        <strain evidence="4">IGB 4-14</strain>
    </source>
</reference>
<dbReference type="GO" id="GO:0016787">
    <property type="term" value="F:hydrolase activity"/>
    <property type="evidence" value="ECO:0007669"/>
    <property type="project" value="UniProtKB-KW"/>
</dbReference>
<organism evidence="4 5">
    <name type="scientific">Flavobacterium azooxidireducens</name>
    <dbReference type="NCBI Taxonomy" id="1871076"/>
    <lineage>
        <taxon>Bacteria</taxon>
        <taxon>Pseudomonadati</taxon>
        <taxon>Bacteroidota</taxon>
        <taxon>Flavobacteriia</taxon>
        <taxon>Flavobacteriales</taxon>
        <taxon>Flavobacteriaceae</taxon>
        <taxon>Flavobacterium</taxon>
    </lineage>
</organism>
<keyword evidence="5" id="KW-1185">Reference proteome</keyword>
<dbReference type="Proteomes" id="UP000830583">
    <property type="component" value="Chromosome"/>
</dbReference>
<dbReference type="InterPro" id="IPR050266">
    <property type="entry name" value="AB_hydrolase_sf"/>
</dbReference>
<accession>A0ABY4KG83</accession>
<sequence>MKKIITSILFTFLATLSYGQTIYTKTFGNSKDKPIIFLHGGPGFNSANFEATTAQQLADKGFFVIVYDRRGEGRSSDTNAKFTFNETIEDLNSIYQKFNLKKSTLIGHSFGGIVATLFAEANPKKVQSIVLVGAPVSLQTTFKHILSQSKSIYETKKDSVNLKYIAMLEKMDTTSIEYSSYCFIHAMQNGFYSPKNPTTEAKNIYSKFKTDTLLTKYASQMSYEAPRGFWKNEKYTTIDLTTNLKELKKKNIQIYGLYGKDDGLYSTEQIADLQNLIGSTNLQYFENCSHNVFIDQQTPFIEAIKTWIK</sequence>
<keyword evidence="2 4" id="KW-0378">Hydrolase</keyword>
<evidence type="ECO:0000259" key="3">
    <source>
        <dbReference type="Pfam" id="PF00561"/>
    </source>
</evidence>
<protein>
    <submittedName>
        <fullName evidence="4">Alpha/beta fold hydrolase</fullName>
    </submittedName>
</protein>
<dbReference type="SUPFAM" id="SSF53474">
    <property type="entry name" value="alpha/beta-Hydrolases"/>
    <property type="match status" value="1"/>
</dbReference>
<evidence type="ECO:0000313" key="5">
    <source>
        <dbReference type="Proteomes" id="UP000830583"/>
    </source>
</evidence>
<dbReference type="Pfam" id="PF00561">
    <property type="entry name" value="Abhydrolase_1"/>
    <property type="match status" value="1"/>
</dbReference>
<evidence type="ECO:0000256" key="1">
    <source>
        <dbReference type="ARBA" id="ARBA00010088"/>
    </source>
</evidence>
<proteinExistence type="inferred from homology"/>
<feature type="domain" description="AB hydrolase-1" evidence="3">
    <location>
        <begin position="33"/>
        <end position="295"/>
    </location>
</feature>
<dbReference type="PRINTS" id="PR00111">
    <property type="entry name" value="ABHYDROLASE"/>
</dbReference>
<comment type="similarity">
    <text evidence="1">Belongs to the peptidase S33 family.</text>
</comment>
<evidence type="ECO:0000256" key="2">
    <source>
        <dbReference type="ARBA" id="ARBA00022801"/>
    </source>
</evidence>
<dbReference type="InterPro" id="IPR029058">
    <property type="entry name" value="AB_hydrolase_fold"/>
</dbReference>
<dbReference type="InterPro" id="IPR002410">
    <property type="entry name" value="Peptidase_S33"/>
</dbReference>